<dbReference type="SUPFAM" id="SSF53098">
    <property type="entry name" value="Ribonuclease H-like"/>
    <property type="match status" value="1"/>
</dbReference>
<proteinExistence type="predicted"/>
<reference evidence="2" key="1">
    <citation type="submission" date="2023-08" db="EMBL/GenBank/DDBJ databases">
        <title>A de novo genome assembly of Solanum verrucosum Schlechtendal, a Mexican diploid species geographically isolated from the other diploid A-genome species in potato relatives.</title>
        <authorList>
            <person name="Hosaka K."/>
        </authorList>
    </citation>
    <scope>NUCLEOTIDE SEQUENCE</scope>
    <source>
        <tissue evidence="2">Young leaves</tissue>
    </source>
</reference>
<dbReference type="PANTHER" id="PTHR46890:SF28">
    <property type="entry name" value="REVERSE TRANSCRIPTASE DOMAIN-CONTAINING PROTEIN"/>
    <property type="match status" value="1"/>
</dbReference>
<dbReference type="EMBL" id="CP133620">
    <property type="protein sequence ID" value="WMV45638.1"/>
    <property type="molecule type" value="Genomic_DNA"/>
</dbReference>
<name>A0AAF0UG70_SOLVR</name>
<dbReference type="GO" id="GO:0003676">
    <property type="term" value="F:nucleic acid binding"/>
    <property type="evidence" value="ECO:0007669"/>
    <property type="project" value="InterPro"/>
</dbReference>
<dbReference type="CDD" id="cd06222">
    <property type="entry name" value="RNase_H_like"/>
    <property type="match status" value="1"/>
</dbReference>
<sequence length="326" mass="38478">MVNQEQNNNLTAMPDLEELKEVVFSMNCNSAIRPDEMNGYFIQKCWHIIRHDLLGVIQAFFCGQMIPKYFSHSCIILLPKVSNPNKLTNFMPSRLSNFTFWFCQRKKYIKNIMLAQEIIHPIKKQNIGSNVIIKLDMAKAYDRVSWSYIFLVLRRMEFDEVFIDMVWRIMANISYFITVNGKRHGFFHSTRGLKQGTNNQGEIRAAVFGMTWLLQLGYMNVILEVDSQLLVDWIMVKAKPPWTIKTQLQQIQELIRQTSNFRCKHILREANFVADSLSKHSHKIRSPQIYCNTQHLPKETRAYYQLDMLGMTSFRRRKTKRIKEPP</sequence>
<accession>A0AAF0UG70</accession>
<dbReference type="InterPro" id="IPR044730">
    <property type="entry name" value="RNase_H-like_dom_plant"/>
</dbReference>
<dbReference type="AlphaFoldDB" id="A0AAF0UG70"/>
<evidence type="ECO:0000313" key="3">
    <source>
        <dbReference type="Proteomes" id="UP001234989"/>
    </source>
</evidence>
<dbReference type="GO" id="GO:0004523">
    <property type="term" value="F:RNA-DNA hybrid ribonuclease activity"/>
    <property type="evidence" value="ECO:0007669"/>
    <property type="project" value="InterPro"/>
</dbReference>
<keyword evidence="3" id="KW-1185">Reference proteome</keyword>
<protein>
    <recommendedName>
        <fullName evidence="1">RNase H type-1 domain-containing protein</fullName>
    </recommendedName>
</protein>
<organism evidence="2 3">
    <name type="scientific">Solanum verrucosum</name>
    <dbReference type="NCBI Taxonomy" id="315347"/>
    <lineage>
        <taxon>Eukaryota</taxon>
        <taxon>Viridiplantae</taxon>
        <taxon>Streptophyta</taxon>
        <taxon>Embryophyta</taxon>
        <taxon>Tracheophyta</taxon>
        <taxon>Spermatophyta</taxon>
        <taxon>Magnoliopsida</taxon>
        <taxon>eudicotyledons</taxon>
        <taxon>Gunneridae</taxon>
        <taxon>Pentapetalae</taxon>
        <taxon>asterids</taxon>
        <taxon>lamiids</taxon>
        <taxon>Solanales</taxon>
        <taxon>Solanaceae</taxon>
        <taxon>Solanoideae</taxon>
        <taxon>Solaneae</taxon>
        <taxon>Solanum</taxon>
    </lineage>
</organism>
<dbReference type="Pfam" id="PF13456">
    <property type="entry name" value="RVT_3"/>
    <property type="match status" value="1"/>
</dbReference>
<dbReference type="InterPro" id="IPR012337">
    <property type="entry name" value="RNaseH-like_sf"/>
</dbReference>
<evidence type="ECO:0000313" key="2">
    <source>
        <dbReference type="EMBL" id="WMV45638.1"/>
    </source>
</evidence>
<dbReference type="PANTHER" id="PTHR46890">
    <property type="entry name" value="NON-LTR RETROLELEMENT REVERSE TRANSCRIPTASE-LIKE PROTEIN-RELATED"/>
    <property type="match status" value="1"/>
</dbReference>
<dbReference type="Proteomes" id="UP001234989">
    <property type="component" value="Chromosome 9"/>
</dbReference>
<dbReference type="InterPro" id="IPR052343">
    <property type="entry name" value="Retrotransposon-Effector_Assoc"/>
</dbReference>
<evidence type="ECO:0000259" key="1">
    <source>
        <dbReference type="Pfam" id="PF13456"/>
    </source>
</evidence>
<gene>
    <name evidence="2" type="ORF">MTR67_039023</name>
</gene>
<dbReference type="InterPro" id="IPR036397">
    <property type="entry name" value="RNaseH_sf"/>
</dbReference>
<feature type="domain" description="RNase H type-1" evidence="1">
    <location>
        <begin position="180"/>
        <end position="280"/>
    </location>
</feature>
<dbReference type="Gene3D" id="3.30.420.10">
    <property type="entry name" value="Ribonuclease H-like superfamily/Ribonuclease H"/>
    <property type="match status" value="1"/>
</dbReference>
<dbReference type="InterPro" id="IPR002156">
    <property type="entry name" value="RNaseH_domain"/>
</dbReference>